<feature type="transmembrane region" description="Helical" evidence="2">
    <location>
        <begin position="57"/>
        <end position="75"/>
    </location>
</feature>
<dbReference type="RefSeq" id="WP_342350635.1">
    <property type="nucleotide sequence ID" value="NZ_CAKJVE010000004.1"/>
</dbReference>
<evidence type="ECO:0000256" key="1">
    <source>
        <dbReference type="SAM" id="Coils"/>
    </source>
</evidence>
<protein>
    <submittedName>
        <fullName evidence="3">Membrane protein</fullName>
    </submittedName>
</protein>
<keyword evidence="2" id="KW-1133">Transmembrane helix</keyword>
<name>A0AA86JS61_9CLOT</name>
<organism evidence="3 4">
    <name type="scientific">Clostridium neonatale</name>
    <dbReference type="NCBI Taxonomy" id="137838"/>
    <lineage>
        <taxon>Bacteria</taxon>
        <taxon>Bacillati</taxon>
        <taxon>Bacillota</taxon>
        <taxon>Clostridia</taxon>
        <taxon>Eubacteriales</taxon>
        <taxon>Clostridiaceae</taxon>
        <taxon>Clostridium</taxon>
    </lineage>
</organism>
<gene>
    <name evidence="3" type="ORF">CNEO_45309</name>
</gene>
<keyword evidence="2" id="KW-0472">Membrane</keyword>
<dbReference type="Proteomes" id="UP000789738">
    <property type="component" value="Unassembled WGS sequence"/>
</dbReference>
<proteinExistence type="predicted"/>
<keyword evidence="2" id="KW-0812">Transmembrane</keyword>
<accession>A0AA86JS61</accession>
<keyword evidence="1" id="KW-0175">Coiled coil</keyword>
<feature type="coiled-coil region" evidence="1">
    <location>
        <begin position="166"/>
        <end position="200"/>
    </location>
</feature>
<sequence>MKSLDNKILNFVNKVSRRIKLNFLLDRLLMGLNASLALILIILIASSIITFEYSYELSFIALILIIAISIVVGIMKGPNKNQISLIVDSKGLDERVTTSLEFINDESEIAIAQKKDTLDKIRDFNIKEKLPIRIRKQEMLRFIGLIIACLIVIAIPTNAKKEASKLRNFRKIKNETIEKIEKEEEKALKVNDLTEEEKRN</sequence>
<feature type="transmembrane region" description="Helical" evidence="2">
    <location>
        <begin position="28"/>
        <end position="51"/>
    </location>
</feature>
<evidence type="ECO:0000313" key="3">
    <source>
        <dbReference type="EMBL" id="CAG9711404.1"/>
    </source>
</evidence>
<feature type="transmembrane region" description="Helical" evidence="2">
    <location>
        <begin position="139"/>
        <end position="159"/>
    </location>
</feature>
<evidence type="ECO:0000256" key="2">
    <source>
        <dbReference type="SAM" id="Phobius"/>
    </source>
</evidence>
<comment type="caution">
    <text evidence="3">The sequence shown here is derived from an EMBL/GenBank/DDBJ whole genome shotgun (WGS) entry which is preliminary data.</text>
</comment>
<dbReference type="EMBL" id="CAKJVE010000004">
    <property type="protein sequence ID" value="CAG9711404.1"/>
    <property type="molecule type" value="Genomic_DNA"/>
</dbReference>
<reference evidence="3" key="1">
    <citation type="submission" date="2021-10" db="EMBL/GenBank/DDBJ databases">
        <authorList>
            <person name="Mesa V."/>
        </authorList>
    </citation>
    <scope>NUCLEOTIDE SEQUENCE</scope>
    <source>
        <strain evidence="3">CC3_PB</strain>
    </source>
</reference>
<dbReference type="AlphaFoldDB" id="A0AA86JS61"/>
<evidence type="ECO:0000313" key="4">
    <source>
        <dbReference type="Proteomes" id="UP000789738"/>
    </source>
</evidence>